<feature type="region of interest" description="Disordered" evidence="1">
    <location>
        <begin position="457"/>
        <end position="480"/>
    </location>
</feature>
<evidence type="ECO:0000256" key="1">
    <source>
        <dbReference type="SAM" id="MobiDB-lite"/>
    </source>
</evidence>
<keyword evidence="3" id="KW-1185">Reference proteome</keyword>
<feature type="region of interest" description="Disordered" evidence="1">
    <location>
        <begin position="152"/>
        <end position="194"/>
    </location>
</feature>
<feature type="region of interest" description="Disordered" evidence="1">
    <location>
        <begin position="851"/>
        <end position="886"/>
    </location>
</feature>
<dbReference type="OrthoDB" id="2667790at2759"/>
<dbReference type="RefSeq" id="XP_041155822.1">
    <property type="nucleotide sequence ID" value="XM_041307319.1"/>
</dbReference>
<dbReference type="AlphaFoldDB" id="A0A9P7DD66"/>
<feature type="compositionally biased region" description="Basic and acidic residues" evidence="1">
    <location>
        <begin position="158"/>
        <end position="168"/>
    </location>
</feature>
<evidence type="ECO:0000313" key="3">
    <source>
        <dbReference type="Proteomes" id="UP000719766"/>
    </source>
</evidence>
<dbReference type="GeneID" id="64601083"/>
<sequence length="1045" mass="113987">MNGTNGANGAESRSPRCPPYSTAVESVRQSESAMVLNAGGQSDKDANSDVLSLSSTYVERKLSLSELDVPQGAGINPIQSACKHQSSETNVASDDELYRHRECTDSSVIVCSPVTYEKNDTSTRAITVESTQKTSPVFRNLSFIQSTSTIAESTSLTSDRHEELHDQDVASDNPSQISPTPKLEGEMVDVSTDRKRQIEEGREDYHDQGTESEVKQNLTSYSRTVRIIEGNTSKSAILDDDKRINESADGVALSLSSVNPGSKVSPSEPDVPRDSGTNHIEFGYEHRSLDLNIASNNSNHDSTESSDGHIQRQSREDVDSSVLVQLSLVTAENIEAPASAPRRALESTQKSILVYNDLGNSSLSQGMWMMGQISLVIDLKGGSCGQFVVGANLSTQSFSTANVYVEHDRVPVSTNCMPQDLEGRGGYHAREVESQVTFNSESYSSAVESVRQSESAMVLDAGGRSDEDADSNVSSLPSTYAERKLSSSESALPQDAGINVIQSAYEYHSSDIDVASATSVQTLGHRAIENRVESSLVTIQEGPCFQYAAIDEPCQHSSAPKIDSNEPSECVHQAVESKGDCHELETESKFSLSLTADSHSVGINTNVPVFPLSQMTKLSPSDPGIPQDAEADLIQSGCKHKSSTGVDAASIDLVQTSNYEYSTEIQGYRCRDSRLSMPDMRPSYPFNSLSVSAHILRTSHSRSRARALHTRLTRTSHTHARPSRARSIGLRAPTDSSPSSFKRAPAYARTLRISRSRAHYFPASTSARLVDIVSLHLIREELLSVAVLWVELYSRIQIPHLHRSAQLSYSLVNNSNSPPSINKAVENMQESSSVNGILKPLTSTTYQSHSLVTSTHEESCGQDMTKDQPNQGSPSPKYEAGEEGVTADRMQQAIIELRCESQSDVNEVSKTFESEHTWSYHSPVNSEWRSQRQAEETIMHGRWRVRLRSKNPKPYFSAVESAIVSNAGGRSDEDAKSDISSLSSTYTERKLSLSEPGVPQDAGINLTAREHQTSDINLAPATFVQTSSHRSIENSVQSSPVTIQE</sequence>
<feature type="compositionally biased region" description="Basic residues" evidence="1">
    <location>
        <begin position="714"/>
        <end position="724"/>
    </location>
</feature>
<dbReference type="EMBL" id="JABBWE010000066">
    <property type="protein sequence ID" value="KAG1788631.1"/>
    <property type="molecule type" value="Genomic_DNA"/>
</dbReference>
<feature type="region of interest" description="Disordered" evidence="1">
    <location>
        <begin position="714"/>
        <end position="741"/>
    </location>
</feature>
<organism evidence="2 3">
    <name type="scientific">Suillus plorans</name>
    <dbReference type="NCBI Taxonomy" id="116603"/>
    <lineage>
        <taxon>Eukaryota</taxon>
        <taxon>Fungi</taxon>
        <taxon>Dikarya</taxon>
        <taxon>Basidiomycota</taxon>
        <taxon>Agaricomycotina</taxon>
        <taxon>Agaricomycetes</taxon>
        <taxon>Agaricomycetidae</taxon>
        <taxon>Boletales</taxon>
        <taxon>Suillineae</taxon>
        <taxon>Suillaceae</taxon>
        <taxon>Suillus</taxon>
    </lineage>
</organism>
<comment type="caution">
    <text evidence="2">The sequence shown here is derived from an EMBL/GenBank/DDBJ whole genome shotgun (WGS) entry which is preliminary data.</text>
</comment>
<evidence type="ECO:0000313" key="2">
    <source>
        <dbReference type="EMBL" id="KAG1788631.1"/>
    </source>
</evidence>
<feature type="region of interest" description="Disordered" evidence="1">
    <location>
        <begin position="293"/>
        <end position="317"/>
    </location>
</feature>
<gene>
    <name evidence="2" type="ORF">HD556DRAFT_1447663</name>
</gene>
<feature type="compositionally biased region" description="Basic and acidic residues" evidence="1">
    <location>
        <begin position="301"/>
        <end position="317"/>
    </location>
</feature>
<feature type="compositionally biased region" description="Polar residues" evidence="1">
    <location>
        <begin position="255"/>
        <end position="265"/>
    </location>
</feature>
<reference evidence="2" key="1">
    <citation type="journal article" date="2020" name="New Phytol.">
        <title>Comparative genomics reveals dynamic genome evolution in host specialist ectomycorrhizal fungi.</title>
        <authorList>
            <person name="Lofgren L.A."/>
            <person name="Nguyen N.H."/>
            <person name="Vilgalys R."/>
            <person name="Ruytinx J."/>
            <person name="Liao H.L."/>
            <person name="Branco S."/>
            <person name="Kuo A."/>
            <person name="LaButti K."/>
            <person name="Lipzen A."/>
            <person name="Andreopoulos W."/>
            <person name="Pangilinan J."/>
            <person name="Riley R."/>
            <person name="Hundley H."/>
            <person name="Na H."/>
            <person name="Barry K."/>
            <person name="Grigoriev I.V."/>
            <person name="Stajich J.E."/>
            <person name="Kennedy P.G."/>
        </authorList>
    </citation>
    <scope>NUCLEOTIDE SEQUENCE</scope>
    <source>
        <strain evidence="2">S12</strain>
    </source>
</reference>
<proteinExistence type="predicted"/>
<name>A0A9P7DD66_9AGAM</name>
<protein>
    <submittedName>
        <fullName evidence="2">Uncharacterized protein</fullName>
    </submittedName>
</protein>
<accession>A0A9P7DD66</accession>
<feature type="compositionally biased region" description="Polar residues" evidence="1">
    <location>
        <begin position="170"/>
        <end position="179"/>
    </location>
</feature>
<feature type="region of interest" description="Disordered" evidence="1">
    <location>
        <begin position="1"/>
        <end position="28"/>
    </location>
</feature>
<feature type="region of interest" description="Disordered" evidence="1">
    <location>
        <begin position="255"/>
        <end position="279"/>
    </location>
</feature>
<dbReference type="Proteomes" id="UP000719766">
    <property type="component" value="Unassembled WGS sequence"/>
</dbReference>